<feature type="compositionally biased region" description="Basic residues" evidence="1">
    <location>
        <begin position="57"/>
        <end position="66"/>
    </location>
</feature>
<dbReference type="EMBL" id="AMZH03001993">
    <property type="protein sequence ID" value="RRT77177.1"/>
    <property type="molecule type" value="Genomic_DNA"/>
</dbReference>
<sequence length="191" mass="22650">MDLPTRHARQVSSESPNEMEYDTKQHFKRPKRKQDTSSQSNPSDLEGTDMQKNRSSEKRKHKKYDKYKKGSDESLESDSDTEAKKEAKRRRKEERRLRKEERRRKREEKHQKRLERRASKLKMRPMDTVMPPSDFEKEHSDAGKSDDGAVTRKGRHVADTEETESEEKKLEIKLREKALESLRARKATSSH</sequence>
<feature type="region of interest" description="Disordered" evidence="1">
    <location>
        <begin position="1"/>
        <end position="169"/>
    </location>
</feature>
<dbReference type="Proteomes" id="UP000287651">
    <property type="component" value="Unassembled WGS sequence"/>
</dbReference>
<feature type="compositionally biased region" description="Basic and acidic residues" evidence="1">
    <location>
        <begin position="134"/>
        <end position="150"/>
    </location>
</feature>
<dbReference type="GO" id="GO:0005681">
    <property type="term" value="C:spliceosomal complex"/>
    <property type="evidence" value="ECO:0007669"/>
    <property type="project" value="TreeGrafter"/>
</dbReference>
<dbReference type="GO" id="GO:0003723">
    <property type="term" value="F:RNA binding"/>
    <property type="evidence" value="ECO:0007669"/>
    <property type="project" value="TreeGrafter"/>
</dbReference>
<feature type="compositionally biased region" description="Basic residues" evidence="1">
    <location>
        <begin position="101"/>
        <end position="123"/>
    </location>
</feature>
<accession>A0A427ALP0</accession>
<dbReference type="InterPro" id="IPR052225">
    <property type="entry name" value="Ser/Arg_repetitive_matrix"/>
</dbReference>
<dbReference type="AlphaFoldDB" id="A0A427ALP0"/>
<evidence type="ECO:0000313" key="3">
    <source>
        <dbReference type="Proteomes" id="UP000287651"/>
    </source>
</evidence>
<organism evidence="2 3">
    <name type="scientific">Ensete ventricosum</name>
    <name type="common">Abyssinian banana</name>
    <name type="synonym">Musa ensete</name>
    <dbReference type="NCBI Taxonomy" id="4639"/>
    <lineage>
        <taxon>Eukaryota</taxon>
        <taxon>Viridiplantae</taxon>
        <taxon>Streptophyta</taxon>
        <taxon>Embryophyta</taxon>
        <taxon>Tracheophyta</taxon>
        <taxon>Spermatophyta</taxon>
        <taxon>Magnoliopsida</taxon>
        <taxon>Liliopsida</taxon>
        <taxon>Zingiberales</taxon>
        <taxon>Musaceae</taxon>
        <taxon>Ensete</taxon>
    </lineage>
</organism>
<name>A0A427ALP0_ENSVE</name>
<gene>
    <name evidence="2" type="ORF">B296_00010281</name>
</gene>
<protein>
    <submittedName>
        <fullName evidence="2">Uncharacterized protein</fullName>
    </submittedName>
</protein>
<comment type="caution">
    <text evidence="2">The sequence shown here is derived from an EMBL/GenBank/DDBJ whole genome shotgun (WGS) entry which is preliminary data.</text>
</comment>
<proteinExistence type="predicted"/>
<dbReference type="GO" id="GO:0048024">
    <property type="term" value="P:regulation of mRNA splicing, via spliceosome"/>
    <property type="evidence" value="ECO:0007669"/>
    <property type="project" value="TreeGrafter"/>
</dbReference>
<reference evidence="2 3" key="1">
    <citation type="journal article" date="2014" name="Agronomy (Basel)">
        <title>A Draft Genome Sequence for Ensete ventricosum, the Drought-Tolerant Tree Against Hunger.</title>
        <authorList>
            <person name="Harrison J."/>
            <person name="Moore K.A."/>
            <person name="Paszkiewicz K."/>
            <person name="Jones T."/>
            <person name="Grant M."/>
            <person name="Ambacheew D."/>
            <person name="Muzemil S."/>
            <person name="Studholme D.J."/>
        </authorList>
    </citation>
    <scope>NUCLEOTIDE SEQUENCE [LARGE SCALE GENOMIC DNA]</scope>
</reference>
<evidence type="ECO:0000313" key="2">
    <source>
        <dbReference type="EMBL" id="RRT77177.1"/>
    </source>
</evidence>
<dbReference type="PANTHER" id="PTHR23148">
    <property type="entry name" value="SERINE/ARGININE REGULATED NUCLEAR MATRIX PROTEIN"/>
    <property type="match status" value="1"/>
</dbReference>
<evidence type="ECO:0000256" key="1">
    <source>
        <dbReference type="SAM" id="MobiDB-lite"/>
    </source>
</evidence>
<dbReference type="PANTHER" id="PTHR23148:SF0">
    <property type="entry name" value="SERINE_ARGININE REPETITIVE MATRIX PROTEIN 1"/>
    <property type="match status" value="1"/>
</dbReference>